<comment type="similarity">
    <text evidence="2 9">Belongs to the mitochondrial carrier (TC 2.A.29) family.</text>
</comment>
<dbReference type="Gene3D" id="1.50.40.10">
    <property type="entry name" value="Mitochondrial carrier domain"/>
    <property type="match status" value="1"/>
</dbReference>
<feature type="transmembrane region" description="Helical" evidence="10">
    <location>
        <begin position="9"/>
        <end position="32"/>
    </location>
</feature>
<evidence type="ECO:0008006" key="13">
    <source>
        <dbReference type="Google" id="ProtNLM"/>
    </source>
</evidence>
<keyword evidence="5" id="KW-0677">Repeat</keyword>
<feature type="repeat" description="Solcar" evidence="8">
    <location>
        <begin position="211"/>
        <end position="333"/>
    </location>
</feature>
<reference evidence="12" key="1">
    <citation type="submission" date="2024-06" db="EMBL/GenBank/DDBJ databases">
        <title>Multi-omics analyses provide insights into the biosynthesis of the anticancer antibiotic pleurotin in Hohenbuehelia grisea.</title>
        <authorList>
            <person name="Weaver J.A."/>
            <person name="Alberti F."/>
        </authorList>
    </citation>
    <scope>NUCLEOTIDE SEQUENCE [LARGE SCALE GENOMIC DNA]</scope>
    <source>
        <strain evidence="12">T-177</strain>
    </source>
</reference>
<gene>
    <name evidence="11" type="ORF">HGRIS_002694</name>
</gene>
<comment type="subcellular location">
    <subcellularLocation>
        <location evidence="1">Membrane</location>
        <topology evidence="1">Multi-pass membrane protein</topology>
    </subcellularLocation>
</comment>
<evidence type="ECO:0000256" key="4">
    <source>
        <dbReference type="ARBA" id="ARBA00022692"/>
    </source>
</evidence>
<proteinExistence type="inferred from homology"/>
<dbReference type="InterPro" id="IPR044712">
    <property type="entry name" value="SLC25A32-like"/>
</dbReference>
<evidence type="ECO:0000256" key="6">
    <source>
        <dbReference type="ARBA" id="ARBA00022989"/>
    </source>
</evidence>
<dbReference type="InterPro" id="IPR018108">
    <property type="entry name" value="MCP_transmembrane"/>
</dbReference>
<evidence type="ECO:0000313" key="12">
    <source>
        <dbReference type="Proteomes" id="UP001556367"/>
    </source>
</evidence>
<protein>
    <recommendedName>
        <fullName evidence="13">Mitochondrial carrier</fullName>
    </recommendedName>
</protein>
<evidence type="ECO:0000256" key="3">
    <source>
        <dbReference type="ARBA" id="ARBA00022448"/>
    </source>
</evidence>
<feature type="repeat" description="Solcar" evidence="8">
    <location>
        <begin position="6"/>
        <end position="104"/>
    </location>
</feature>
<evidence type="ECO:0000256" key="8">
    <source>
        <dbReference type="PROSITE-ProRule" id="PRU00282"/>
    </source>
</evidence>
<evidence type="ECO:0000256" key="10">
    <source>
        <dbReference type="SAM" id="Phobius"/>
    </source>
</evidence>
<comment type="caution">
    <text evidence="11">The sequence shown here is derived from an EMBL/GenBank/DDBJ whole genome shotgun (WGS) entry which is preliminary data.</text>
</comment>
<dbReference type="Pfam" id="PF00153">
    <property type="entry name" value="Mito_carr"/>
    <property type="match status" value="1"/>
</dbReference>
<dbReference type="SUPFAM" id="SSF103506">
    <property type="entry name" value="Mitochondrial carrier"/>
    <property type="match status" value="2"/>
</dbReference>
<name>A0ABR3JM03_9AGAR</name>
<keyword evidence="4 8" id="KW-0812">Transmembrane</keyword>
<evidence type="ECO:0000256" key="2">
    <source>
        <dbReference type="ARBA" id="ARBA00006375"/>
    </source>
</evidence>
<feature type="transmembrane region" description="Helical" evidence="10">
    <location>
        <begin position="168"/>
        <end position="198"/>
    </location>
</feature>
<evidence type="ECO:0000256" key="9">
    <source>
        <dbReference type="RuleBase" id="RU000488"/>
    </source>
</evidence>
<dbReference type="Proteomes" id="UP001556367">
    <property type="component" value="Unassembled WGS sequence"/>
</dbReference>
<keyword evidence="6 10" id="KW-1133">Transmembrane helix</keyword>
<dbReference type="InterPro" id="IPR023395">
    <property type="entry name" value="MCP_dom_sf"/>
</dbReference>
<dbReference type="PROSITE" id="PS50920">
    <property type="entry name" value="SOLCAR"/>
    <property type="match status" value="2"/>
</dbReference>
<feature type="transmembrane region" description="Helical" evidence="10">
    <location>
        <begin position="118"/>
        <end position="140"/>
    </location>
</feature>
<feature type="transmembrane region" description="Helical" evidence="10">
    <location>
        <begin position="218"/>
        <end position="239"/>
    </location>
</feature>
<accession>A0ABR3JM03</accession>
<keyword evidence="3 9" id="KW-0813">Transport</keyword>
<evidence type="ECO:0000313" key="11">
    <source>
        <dbReference type="EMBL" id="KAL0956557.1"/>
    </source>
</evidence>
<organism evidence="11 12">
    <name type="scientific">Hohenbuehelia grisea</name>
    <dbReference type="NCBI Taxonomy" id="104357"/>
    <lineage>
        <taxon>Eukaryota</taxon>
        <taxon>Fungi</taxon>
        <taxon>Dikarya</taxon>
        <taxon>Basidiomycota</taxon>
        <taxon>Agaricomycotina</taxon>
        <taxon>Agaricomycetes</taxon>
        <taxon>Agaricomycetidae</taxon>
        <taxon>Agaricales</taxon>
        <taxon>Pleurotineae</taxon>
        <taxon>Pleurotaceae</taxon>
        <taxon>Hohenbuehelia</taxon>
    </lineage>
</organism>
<sequence length="411" mass="45116">MRLSIGDFLILFLSLGLSLAFIVPFTGVLVRFRANYSPKSLQLDPEDGAEPHTGPVVSTYFGMLVRVYRLEGRSGLFKGFMPTLLTTLVMTLAVLILDDSPRPKHGRYRSPDIGILGVLAYGIAMTLVGLPSVILTYRAITTPYKLPYLKPMVALRVLLTPTERRRPWLLYLTPGLFIAECAHVGYVVLVLGTLRRLLLPVLSQPGLPKPSDFPPFKVGTYVALVCISAIILTPLEVIATRLAIQRNHAESGYNSVSQEVDGDVDGVPEYPTEEEVIGLRSETDPYNGLRDCAQRIIQEEGWRALYRGWWITMLGGLAALHFQCGEYSVPGYLSWVQVGLHSTAAAVCPPGLSARLKSDSPRDQVMVTFPQSDPHILRPGRAEAAVRAALPDDIIVVLVVHAAFLSSDDVN</sequence>
<evidence type="ECO:0000256" key="5">
    <source>
        <dbReference type="ARBA" id="ARBA00022737"/>
    </source>
</evidence>
<evidence type="ECO:0000256" key="1">
    <source>
        <dbReference type="ARBA" id="ARBA00004141"/>
    </source>
</evidence>
<dbReference type="EMBL" id="JASNQZ010000006">
    <property type="protein sequence ID" value="KAL0956557.1"/>
    <property type="molecule type" value="Genomic_DNA"/>
</dbReference>
<feature type="transmembrane region" description="Helical" evidence="10">
    <location>
        <begin position="80"/>
        <end position="98"/>
    </location>
</feature>
<dbReference type="PANTHER" id="PTHR45683">
    <property type="entry name" value="MITOCHONDRIAL NICOTINAMIDE ADENINE DINUCLEOTIDE TRANSPORTER 1-RELATED-RELATED"/>
    <property type="match status" value="1"/>
</dbReference>
<keyword evidence="12" id="KW-1185">Reference proteome</keyword>
<evidence type="ECO:0000256" key="7">
    <source>
        <dbReference type="ARBA" id="ARBA00023136"/>
    </source>
</evidence>
<keyword evidence="7 8" id="KW-0472">Membrane</keyword>